<feature type="region of interest" description="Disordered" evidence="1">
    <location>
        <begin position="129"/>
        <end position="149"/>
    </location>
</feature>
<feature type="compositionally biased region" description="Basic and acidic residues" evidence="1">
    <location>
        <begin position="35"/>
        <end position="49"/>
    </location>
</feature>
<feature type="region of interest" description="Disordered" evidence="1">
    <location>
        <begin position="1"/>
        <end position="49"/>
    </location>
</feature>
<sequence>MATHTPTLTQGGGAAAQPPDTHDTQGVSSRRLKKREIDRRCQRQARERTKSRIAYLEGLVEDFRRQDSSGQVATLLKQLKEVELERDLMAKTLKDIQKAMDTHKPPKPMDEEVDDKSTVFMAKMAFEEASVERSSSTPSRDDAPLPFPPEPVDIQSGTSPARNFDLATFSPTPSLPLQSQDLLFAPEVVPLQSDGTHSPTQVMVQAKGVTEPNPMPCNWNDNWAVPRRSCSCNSCHDRGHGRRSVWRGNYWRYANEVLSERFDWNEEVAPESDDLCDDVPIRALIEGWDAVAKRAPLHPSWKILRRIDETLFAMCPNTERLAIMRAMHTLLQFHTASTFDRYARLPPWYMRRPSQKIAHSYAIDYFAWPGVRERFIFNEHDYCGNDFWHLFCKSFRILWPYEFRDCYTREIETGLYKFSPVFDQRLTDIKCWTMGPDIFQRFPELYSDMPSFNHIPQSPCSPAGGMMPAPVQNHAQKAKLLPPTPSPNTTQAQTGYVIEEEEEEVKPPPAGSQFIPVENLHAHVVQTPQQQHHHLHHHQEQHRQQSHHHGPSLNPHAYNPADFNPIMALDAFAYGAISEADFASAYHAESMEGYPNLIF</sequence>
<name>A0A0D2CUU2_9EURO</name>
<accession>A0A0D2CUU2</accession>
<evidence type="ECO:0000313" key="3">
    <source>
        <dbReference type="Proteomes" id="UP000054466"/>
    </source>
</evidence>
<feature type="compositionally biased region" description="Basic residues" evidence="1">
    <location>
        <begin position="531"/>
        <end position="550"/>
    </location>
</feature>
<dbReference type="EMBL" id="KN847040">
    <property type="protein sequence ID" value="KIW34888.1"/>
    <property type="molecule type" value="Genomic_DNA"/>
</dbReference>
<dbReference type="PANTHER" id="PTHR37012">
    <property type="entry name" value="B-ZIP TRANSCRIPTION FACTOR (EUROFUNG)-RELATED"/>
    <property type="match status" value="1"/>
</dbReference>
<evidence type="ECO:0000313" key="2">
    <source>
        <dbReference type="EMBL" id="KIW34888.1"/>
    </source>
</evidence>
<protein>
    <recommendedName>
        <fullName evidence="4">BZIP domain-containing protein</fullName>
    </recommendedName>
</protein>
<dbReference type="InterPro" id="IPR021833">
    <property type="entry name" value="DUF3425"/>
</dbReference>
<dbReference type="VEuPathDB" id="FungiDB:PV07_01632"/>
<feature type="region of interest" description="Disordered" evidence="1">
    <location>
        <begin position="526"/>
        <end position="559"/>
    </location>
</feature>
<dbReference type="OrthoDB" id="5086080at2759"/>
<dbReference type="Pfam" id="PF11905">
    <property type="entry name" value="DUF3425"/>
    <property type="match status" value="1"/>
</dbReference>
<proteinExistence type="predicted"/>
<keyword evidence="3" id="KW-1185">Reference proteome</keyword>
<dbReference type="GeneID" id="27340826"/>
<dbReference type="PANTHER" id="PTHR37012:SF7">
    <property type="entry name" value="B-ZIP TRANSCRIPTION FACTOR (EUROFUNG)-RELATED"/>
    <property type="match status" value="1"/>
</dbReference>
<organism evidence="2 3">
    <name type="scientific">Cladophialophora immunda</name>
    <dbReference type="NCBI Taxonomy" id="569365"/>
    <lineage>
        <taxon>Eukaryota</taxon>
        <taxon>Fungi</taxon>
        <taxon>Dikarya</taxon>
        <taxon>Ascomycota</taxon>
        <taxon>Pezizomycotina</taxon>
        <taxon>Eurotiomycetes</taxon>
        <taxon>Chaetothyriomycetidae</taxon>
        <taxon>Chaetothyriales</taxon>
        <taxon>Herpotrichiellaceae</taxon>
        <taxon>Cladophialophora</taxon>
    </lineage>
</organism>
<dbReference type="RefSeq" id="XP_016255104.1">
    <property type="nucleotide sequence ID" value="XM_016388176.1"/>
</dbReference>
<dbReference type="CDD" id="cd14688">
    <property type="entry name" value="bZIP_YAP"/>
    <property type="match status" value="1"/>
</dbReference>
<dbReference type="Proteomes" id="UP000054466">
    <property type="component" value="Unassembled WGS sequence"/>
</dbReference>
<dbReference type="HOGENOM" id="CLU_028818_2_1_1"/>
<evidence type="ECO:0000256" key="1">
    <source>
        <dbReference type="SAM" id="MobiDB-lite"/>
    </source>
</evidence>
<dbReference type="AlphaFoldDB" id="A0A0D2CUU2"/>
<evidence type="ECO:0008006" key="4">
    <source>
        <dbReference type="Google" id="ProtNLM"/>
    </source>
</evidence>
<gene>
    <name evidence="2" type="ORF">PV07_01632</name>
</gene>
<reference evidence="2 3" key="1">
    <citation type="submission" date="2015-01" db="EMBL/GenBank/DDBJ databases">
        <title>The Genome Sequence of Cladophialophora immunda CBS83496.</title>
        <authorList>
            <consortium name="The Broad Institute Genomics Platform"/>
            <person name="Cuomo C."/>
            <person name="de Hoog S."/>
            <person name="Gorbushina A."/>
            <person name="Stielow B."/>
            <person name="Teixiera M."/>
            <person name="Abouelleil A."/>
            <person name="Chapman S.B."/>
            <person name="Priest M."/>
            <person name="Young S.K."/>
            <person name="Wortman J."/>
            <person name="Nusbaum C."/>
            <person name="Birren B."/>
        </authorList>
    </citation>
    <scope>NUCLEOTIDE SEQUENCE [LARGE SCALE GENOMIC DNA]</scope>
    <source>
        <strain evidence="2 3">CBS 83496</strain>
    </source>
</reference>